<evidence type="ECO:0000256" key="3">
    <source>
        <dbReference type="ARBA" id="ARBA00022475"/>
    </source>
</evidence>
<feature type="transmembrane region" description="Helical" evidence="8">
    <location>
        <begin position="406"/>
        <end position="432"/>
    </location>
</feature>
<feature type="transmembrane region" description="Helical" evidence="8">
    <location>
        <begin position="27"/>
        <end position="48"/>
    </location>
</feature>
<feature type="transmembrane region" description="Helical" evidence="8">
    <location>
        <begin position="279"/>
        <end position="299"/>
    </location>
</feature>
<dbReference type="Proteomes" id="UP000317369">
    <property type="component" value="Chromosome"/>
</dbReference>
<feature type="transmembrane region" description="Helical" evidence="8">
    <location>
        <begin position="135"/>
        <end position="153"/>
    </location>
</feature>
<feature type="transmembrane region" description="Helical" evidence="8">
    <location>
        <begin position="592"/>
        <end position="614"/>
    </location>
</feature>
<keyword evidence="3" id="KW-1003">Cell membrane</keyword>
<dbReference type="InterPro" id="IPR003445">
    <property type="entry name" value="Cat_transpt"/>
</dbReference>
<evidence type="ECO:0000256" key="4">
    <source>
        <dbReference type="ARBA" id="ARBA00022692"/>
    </source>
</evidence>
<evidence type="ECO:0000313" key="9">
    <source>
        <dbReference type="EMBL" id="QDU34437.1"/>
    </source>
</evidence>
<keyword evidence="6" id="KW-0406">Ion transport</keyword>
<name>A0A517YW33_9BACT</name>
<evidence type="ECO:0000256" key="2">
    <source>
        <dbReference type="ARBA" id="ARBA00022448"/>
    </source>
</evidence>
<feature type="transmembrane region" description="Helical" evidence="8">
    <location>
        <begin position="227"/>
        <end position="252"/>
    </location>
</feature>
<keyword evidence="2" id="KW-0813">Transport</keyword>
<protein>
    <submittedName>
        <fullName evidence="9">Ktr system potassium uptake protein B</fullName>
    </submittedName>
</protein>
<dbReference type="GO" id="GO:0005886">
    <property type="term" value="C:plasma membrane"/>
    <property type="evidence" value="ECO:0007669"/>
    <property type="project" value="UniProtKB-SubCell"/>
</dbReference>
<evidence type="ECO:0000256" key="8">
    <source>
        <dbReference type="SAM" id="Phobius"/>
    </source>
</evidence>
<dbReference type="PANTHER" id="PTHR32024:SF1">
    <property type="entry name" value="KTR SYSTEM POTASSIUM UPTAKE PROTEIN B"/>
    <property type="match status" value="1"/>
</dbReference>
<feature type="transmembrane region" description="Helical" evidence="8">
    <location>
        <begin position="165"/>
        <end position="183"/>
    </location>
</feature>
<feature type="transmembrane region" description="Helical" evidence="8">
    <location>
        <begin position="348"/>
        <end position="371"/>
    </location>
</feature>
<proteinExistence type="predicted"/>
<feature type="transmembrane region" description="Helical" evidence="8">
    <location>
        <begin position="74"/>
        <end position="92"/>
    </location>
</feature>
<feature type="transmembrane region" description="Helical" evidence="8">
    <location>
        <begin position="112"/>
        <end position="129"/>
    </location>
</feature>
<dbReference type="AlphaFoldDB" id="A0A517YW33"/>
<dbReference type="RefSeq" id="WP_145078243.1">
    <property type="nucleotide sequence ID" value="NZ_CP036425.1"/>
</dbReference>
<dbReference type="EMBL" id="CP036425">
    <property type="protein sequence ID" value="QDU34437.1"/>
    <property type="molecule type" value="Genomic_DNA"/>
</dbReference>
<evidence type="ECO:0000256" key="7">
    <source>
        <dbReference type="ARBA" id="ARBA00023136"/>
    </source>
</evidence>
<keyword evidence="7 8" id="KW-0472">Membrane</keyword>
<keyword evidence="4 8" id="KW-0812">Transmembrane</keyword>
<accession>A0A517YW33</accession>
<keyword evidence="10" id="KW-1185">Reference proteome</keyword>
<feature type="transmembrane region" description="Helical" evidence="8">
    <location>
        <begin position="195"/>
        <end position="215"/>
    </location>
</feature>
<keyword evidence="5 8" id="KW-1133">Transmembrane helix</keyword>
<comment type="subcellular location">
    <subcellularLocation>
        <location evidence="1">Cell membrane</location>
        <topology evidence="1">Multi-pass membrane protein</topology>
    </subcellularLocation>
</comment>
<organism evidence="9 10">
    <name type="scientific">Poriferisphaera corsica</name>
    <dbReference type="NCBI Taxonomy" id="2528020"/>
    <lineage>
        <taxon>Bacteria</taxon>
        <taxon>Pseudomonadati</taxon>
        <taxon>Planctomycetota</taxon>
        <taxon>Phycisphaerae</taxon>
        <taxon>Phycisphaerales</taxon>
        <taxon>Phycisphaeraceae</taxon>
        <taxon>Poriferisphaera</taxon>
    </lineage>
</organism>
<evidence type="ECO:0000256" key="5">
    <source>
        <dbReference type="ARBA" id="ARBA00022989"/>
    </source>
</evidence>
<feature type="transmembrane region" description="Helical" evidence="8">
    <location>
        <begin position="320"/>
        <end position="336"/>
    </location>
</feature>
<reference evidence="9 10" key="1">
    <citation type="submission" date="2019-02" db="EMBL/GenBank/DDBJ databases">
        <title>Deep-cultivation of Planctomycetes and their phenomic and genomic characterization uncovers novel biology.</title>
        <authorList>
            <person name="Wiegand S."/>
            <person name="Jogler M."/>
            <person name="Boedeker C."/>
            <person name="Pinto D."/>
            <person name="Vollmers J."/>
            <person name="Rivas-Marin E."/>
            <person name="Kohn T."/>
            <person name="Peeters S.H."/>
            <person name="Heuer A."/>
            <person name="Rast P."/>
            <person name="Oberbeckmann S."/>
            <person name="Bunk B."/>
            <person name="Jeske O."/>
            <person name="Meyerdierks A."/>
            <person name="Storesund J.E."/>
            <person name="Kallscheuer N."/>
            <person name="Luecker S."/>
            <person name="Lage O.M."/>
            <person name="Pohl T."/>
            <person name="Merkel B.J."/>
            <person name="Hornburger P."/>
            <person name="Mueller R.-W."/>
            <person name="Bruemmer F."/>
            <person name="Labrenz M."/>
            <person name="Spormann A.M."/>
            <person name="Op den Camp H."/>
            <person name="Overmann J."/>
            <person name="Amann R."/>
            <person name="Jetten M.S.M."/>
            <person name="Mascher T."/>
            <person name="Medema M.H."/>
            <person name="Devos D.P."/>
            <person name="Kaster A.-K."/>
            <person name="Ovreas L."/>
            <person name="Rohde M."/>
            <person name="Galperin M.Y."/>
            <person name="Jogler C."/>
        </authorList>
    </citation>
    <scope>NUCLEOTIDE SEQUENCE [LARGE SCALE GENOMIC DNA]</scope>
    <source>
        <strain evidence="9 10">KS4</strain>
    </source>
</reference>
<dbReference type="KEGG" id="pcor:KS4_25070"/>
<evidence type="ECO:0000256" key="1">
    <source>
        <dbReference type="ARBA" id="ARBA00004651"/>
    </source>
</evidence>
<feature type="transmembrane region" description="Helical" evidence="8">
    <location>
        <begin position="536"/>
        <end position="554"/>
    </location>
</feature>
<dbReference type="GO" id="GO:0030001">
    <property type="term" value="P:metal ion transport"/>
    <property type="evidence" value="ECO:0007669"/>
    <property type="project" value="UniProtKB-ARBA"/>
</dbReference>
<evidence type="ECO:0000313" key="10">
    <source>
        <dbReference type="Proteomes" id="UP000317369"/>
    </source>
</evidence>
<evidence type="ECO:0000256" key="6">
    <source>
        <dbReference type="ARBA" id="ARBA00023065"/>
    </source>
</evidence>
<dbReference type="OrthoDB" id="9810952at2"/>
<dbReference type="Pfam" id="PF02386">
    <property type="entry name" value="TrkH"/>
    <property type="match status" value="1"/>
</dbReference>
<dbReference type="PANTHER" id="PTHR32024">
    <property type="entry name" value="TRK SYSTEM POTASSIUM UPTAKE PROTEIN TRKG-RELATED"/>
    <property type="match status" value="1"/>
</dbReference>
<gene>
    <name evidence="9" type="primary">ktrB</name>
    <name evidence="9" type="ORF">KS4_25070</name>
</gene>
<sequence length="632" mass="69626">MPQLDPKLETAHLHQFVPFKPISVQRLFLRLISLILILTASVLVHGFYTPPLPEWGFEALNAVSHIFNESDEQLYIILTRILQTILITAYWYDVIRIARSRSHATDRRMTFIDILILAITLTGIILHLAGNRLGWPIFEISVVIVAATELWHLNTALSRRLHRPGLLLPLSFFFLIAIGTPLLKLPLATPINQSISWLDSLFTITSAVCVTGLAVKNTAHDFTPFGQTIIAIFIQLGGLGIIIFASMFALMLGRSLSLKQNVSLSQMLSDQPLHKITSFIRFIVLTTLIIETIGALLLLPMWQSDPTRPLLFTERLGMSFFHAISAFCNAGFDITGDSFHNYRTSAGIYLVIIPLIVLGGLGFPVLGNLYAMFRYRISDKKNNPTRFTDLPPVDLSPRRLSLHSKVVLTTTASLLILGTLVIAISELTPFFYVTPLSTSDPLSISRIGQTIADAAFMSTSSRTAGFYSANTPELQPSSHLTLLALMIVGGSPGSTAGGIKTTIFALLLLSIIANMRQRPEAEIFKRTIPQAAIQKAGTIFFCYIGLIITATYLLTLTEPFTFIQTLFEVVSAATTTGLSLGITEQLTPFGKIVIILVMFLGRVGPLALLSSLILSRRHQTQISYPHEDIALG</sequence>
<feature type="transmembrane region" description="Helical" evidence="8">
    <location>
        <begin position="495"/>
        <end position="515"/>
    </location>
</feature>
<dbReference type="GO" id="GO:0008324">
    <property type="term" value="F:monoatomic cation transmembrane transporter activity"/>
    <property type="evidence" value="ECO:0007669"/>
    <property type="project" value="InterPro"/>
</dbReference>